<dbReference type="AlphaFoldDB" id="A0A9W4NYZ7"/>
<keyword evidence="2" id="KW-0472">Membrane</keyword>
<name>A0A9W4NYZ7_9EURO</name>
<dbReference type="EMBL" id="CAJVPG010000477">
    <property type="protein sequence ID" value="CAG8431871.1"/>
    <property type="molecule type" value="Genomic_DNA"/>
</dbReference>
<keyword evidence="2" id="KW-0812">Transmembrane</keyword>
<proteinExistence type="predicted"/>
<keyword evidence="2" id="KW-1133">Transmembrane helix</keyword>
<organism evidence="3 4">
    <name type="scientific">Penicillium salamii</name>
    <dbReference type="NCBI Taxonomy" id="1612424"/>
    <lineage>
        <taxon>Eukaryota</taxon>
        <taxon>Fungi</taxon>
        <taxon>Dikarya</taxon>
        <taxon>Ascomycota</taxon>
        <taxon>Pezizomycotina</taxon>
        <taxon>Eurotiomycetes</taxon>
        <taxon>Eurotiomycetidae</taxon>
        <taxon>Eurotiales</taxon>
        <taxon>Aspergillaceae</taxon>
        <taxon>Penicillium</taxon>
    </lineage>
</organism>
<accession>A0A9W4NYZ7</accession>
<comment type="caution">
    <text evidence="3">The sequence shown here is derived from an EMBL/GenBank/DDBJ whole genome shotgun (WGS) entry which is preliminary data.</text>
</comment>
<evidence type="ECO:0000256" key="1">
    <source>
        <dbReference type="SAM" id="MobiDB-lite"/>
    </source>
</evidence>
<feature type="region of interest" description="Disordered" evidence="1">
    <location>
        <begin position="61"/>
        <end position="94"/>
    </location>
</feature>
<reference evidence="3" key="1">
    <citation type="submission" date="2021-07" db="EMBL/GenBank/DDBJ databases">
        <authorList>
            <person name="Branca A.L. A."/>
        </authorList>
    </citation>
    <scope>NUCLEOTIDE SEQUENCE</scope>
</reference>
<dbReference type="OrthoDB" id="3436553at2759"/>
<dbReference type="Proteomes" id="UP001152649">
    <property type="component" value="Unassembled WGS sequence"/>
</dbReference>
<sequence length="222" mass="23865">MPTMPDEFPPYVPMPSLGHELGLMFGFFSLCLAVMAAYVVVWRISQSRFRAQDLARRKAIRNNRRVSRDPQLGTTSITGKRSPNPAGNETPEKMSNCYTIPEDLVELPVHGMELLRSEKVPGTMMGPLSSNAVRPLSPLGSRGVIESGSAAGVGIGHSPRDLISPVGDEVESIIGLAPSLPQGRSQSPLPVREVYRSVSPARRAGGQSGVVEIGPTLEGRVR</sequence>
<keyword evidence="4" id="KW-1185">Reference proteome</keyword>
<evidence type="ECO:0000313" key="4">
    <source>
        <dbReference type="Proteomes" id="UP001152649"/>
    </source>
</evidence>
<feature type="compositionally biased region" description="Polar residues" evidence="1">
    <location>
        <begin position="72"/>
        <end position="87"/>
    </location>
</feature>
<feature type="transmembrane region" description="Helical" evidence="2">
    <location>
        <begin position="20"/>
        <end position="41"/>
    </location>
</feature>
<evidence type="ECO:0000313" key="3">
    <source>
        <dbReference type="EMBL" id="CAG8431871.1"/>
    </source>
</evidence>
<gene>
    <name evidence="3" type="ORF">PSALAMII_LOCUS11686</name>
</gene>
<evidence type="ECO:0000256" key="2">
    <source>
        <dbReference type="SAM" id="Phobius"/>
    </source>
</evidence>
<protein>
    <submittedName>
        <fullName evidence="3">Uncharacterized protein</fullName>
    </submittedName>
</protein>